<sequence>MSLQIPARLAWLESVEHGREWLFELPSRVSRCTEKWELRLQPPYSQSFVSIVFPVTLRDRFPAVLKIQWPHAESEYEHEALRLWKGRGAVQLYEFDPQEHALLIERCEPGDHLSSIDSDQALDVLVEMLPRLWMPAGKPFRSLAEECAEWRKQLPSCWELAQRPFERALLDVALEAMDRLSSAQGDQVLLHQDLHGDNVLRAMREPWLVIDPKPLVGEREFSLAPVIRSYEFGHSRSAVVHRLDKLTSSLGLDRERCRLWALVQTLAWCFDDTKVSRRHVETARWLWQA</sequence>
<comment type="caution">
    <text evidence="1">The sequence shown here is derived from an EMBL/GenBank/DDBJ whole genome shotgun (WGS) entry which is preliminary data.</text>
</comment>
<proteinExistence type="predicted"/>
<evidence type="ECO:0000313" key="1">
    <source>
        <dbReference type="EMBL" id="RSL14556.1"/>
    </source>
</evidence>
<dbReference type="GO" id="GO:0016301">
    <property type="term" value="F:kinase activity"/>
    <property type="evidence" value="ECO:0007669"/>
    <property type="project" value="UniProtKB-KW"/>
</dbReference>
<dbReference type="Gene3D" id="3.90.1200.10">
    <property type="match status" value="1"/>
</dbReference>
<dbReference type="EMBL" id="RSDW01000001">
    <property type="protein sequence ID" value="RSL14556.1"/>
    <property type="molecule type" value="Genomic_DNA"/>
</dbReference>
<dbReference type="SUPFAM" id="SSF56112">
    <property type="entry name" value="Protein kinase-like (PK-like)"/>
    <property type="match status" value="1"/>
</dbReference>
<dbReference type="Pfam" id="PF04655">
    <property type="entry name" value="APH_6_hur"/>
    <property type="match status" value="1"/>
</dbReference>
<keyword evidence="1" id="KW-0418">Kinase</keyword>
<name>A0A3R9Q7J3_9BACT</name>
<keyword evidence="2" id="KW-1185">Reference proteome</keyword>
<evidence type="ECO:0000313" key="2">
    <source>
        <dbReference type="Proteomes" id="UP000269669"/>
    </source>
</evidence>
<dbReference type="OrthoDB" id="179394at2"/>
<accession>A0A3R9Q7J3</accession>
<gene>
    <name evidence="1" type="ORF">EDE15_0008</name>
</gene>
<keyword evidence="1" id="KW-0808">Transferase</keyword>
<organism evidence="1 2">
    <name type="scientific">Edaphobacter aggregans</name>
    <dbReference type="NCBI Taxonomy" id="570835"/>
    <lineage>
        <taxon>Bacteria</taxon>
        <taxon>Pseudomonadati</taxon>
        <taxon>Acidobacteriota</taxon>
        <taxon>Terriglobia</taxon>
        <taxon>Terriglobales</taxon>
        <taxon>Acidobacteriaceae</taxon>
        <taxon>Edaphobacter</taxon>
    </lineage>
</organism>
<dbReference type="AlphaFoldDB" id="A0A3R9Q7J3"/>
<dbReference type="GO" id="GO:0016773">
    <property type="term" value="F:phosphotransferase activity, alcohol group as acceptor"/>
    <property type="evidence" value="ECO:0007669"/>
    <property type="project" value="InterPro"/>
</dbReference>
<dbReference type="GO" id="GO:0019748">
    <property type="term" value="P:secondary metabolic process"/>
    <property type="evidence" value="ECO:0007669"/>
    <property type="project" value="InterPro"/>
</dbReference>
<dbReference type="Proteomes" id="UP000269669">
    <property type="component" value="Unassembled WGS sequence"/>
</dbReference>
<dbReference type="InterPro" id="IPR011009">
    <property type="entry name" value="Kinase-like_dom_sf"/>
</dbReference>
<protein>
    <submittedName>
        <fullName evidence="1">Streptomycin 6-kinase/streptomycin 6-kinase</fullName>
    </submittedName>
</protein>
<dbReference type="RefSeq" id="WP_125483402.1">
    <property type="nucleotide sequence ID" value="NZ_RSDW01000001.1"/>
</dbReference>
<dbReference type="InterPro" id="IPR006748">
    <property type="entry name" value="NH2Glyco/OHUrea_AB-resist_kin"/>
</dbReference>
<reference evidence="1 2" key="1">
    <citation type="submission" date="2018-12" db="EMBL/GenBank/DDBJ databases">
        <title>Sequencing of bacterial isolates from soil warming experiment in Harvard Forest, Massachusetts, USA.</title>
        <authorList>
            <person name="Deangelis K."/>
        </authorList>
    </citation>
    <scope>NUCLEOTIDE SEQUENCE [LARGE SCALE GENOMIC DNA]</scope>
    <source>
        <strain evidence="1 2">EB153</strain>
    </source>
</reference>